<dbReference type="GO" id="GO:0000287">
    <property type="term" value="F:magnesium ion binding"/>
    <property type="evidence" value="ECO:0007669"/>
    <property type="project" value="InterPro"/>
</dbReference>
<dbReference type="AlphaFoldDB" id="A0AA41NH30"/>
<feature type="domain" description="Pyruvate kinase barrel" evidence="13">
    <location>
        <begin position="22"/>
        <end position="134"/>
    </location>
</feature>
<sequence>MADMFLEHLCCLDIDSPPMTAQNTGIICTIGPASPSVETQEMIASGMNVAHLNFSPKNHEYHLETIKNMPIVMESFASDPILYHPISVALDTKRPEIQTGLIKGSNTTEVELKKGSTLKITLDNAYMEKCEENIL</sequence>
<keyword evidence="10" id="KW-0460">Magnesium</keyword>
<keyword evidence="11" id="KW-0324">Glycolysis</keyword>
<dbReference type="Pfam" id="PF00224">
    <property type="entry name" value="PK"/>
    <property type="match status" value="1"/>
</dbReference>
<evidence type="ECO:0000256" key="6">
    <source>
        <dbReference type="ARBA" id="ARBA00022723"/>
    </source>
</evidence>
<evidence type="ECO:0000256" key="4">
    <source>
        <dbReference type="ARBA" id="ARBA00012142"/>
    </source>
</evidence>
<dbReference type="Gene3D" id="2.40.33.10">
    <property type="entry name" value="PK beta-barrel domain-like"/>
    <property type="match status" value="1"/>
</dbReference>
<dbReference type="Gene3D" id="3.20.20.60">
    <property type="entry name" value="Phosphoenolpyruvate-binding domains"/>
    <property type="match status" value="1"/>
</dbReference>
<keyword evidence="7" id="KW-0547">Nucleotide-binding</keyword>
<evidence type="ECO:0000256" key="10">
    <source>
        <dbReference type="ARBA" id="ARBA00022842"/>
    </source>
</evidence>
<dbReference type="EMBL" id="JAATJV010433800">
    <property type="protein sequence ID" value="MBZ3889719.1"/>
    <property type="molecule type" value="Genomic_DNA"/>
</dbReference>
<dbReference type="InterPro" id="IPR040442">
    <property type="entry name" value="Pyrv_kinase-like_dom_sf"/>
</dbReference>
<comment type="similarity">
    <text evidence="3">Belongs to the pyruvate kinase family.</text>
</comment>
<evidence type="ECO:0000256" key="12">
    <source>
        <dbReference type="ARBA" id="ARBA00023317"/>
    </source>
</evidence>
<dbReference type="InterPro" id="IPR001697">
    <property type="entry name" value="Pyr_Knase"/>
</dbReference>
<protein>
    <recommendedName>
        <fullName evidence="4">pyruvate kinase</fullName>
        <ecNumber evidence="4">2.7.1.40</ecNumber>
    </recommendedName>
</protein>
<dbReference type="EC" id="2.7.1.40" evidence="4"/>
<dbReference type="InterPro" id="IPR015813">
    <property type="entry name" value="Pyrv/PenolPyrv_kinase-like_dom"/>
</dbReference>
<comment type="pathway">
    <text evidence="2">Carbohydrate degradation; glycolysis; pyruvate from D-glyceraldehyde 3-phosphate: step 5/5.</text>
</comment>
<keyword evidence="15" id="KW-1185">Reference proteome</keyword>
<comment type="cofactor">
    <cofactor evidence="1">
        <name>K(+)</name>
        <dbReference type="ChEBI" id="CHEBI:29103"/>
    </cofactor>
</comment>
<evidence type="ECO:0000256" key="3">
    <source>
        <dbReference type="ARBA" id="ARBA00008663"/>
    </source>
</evidence>
<evidence type="ECO:0000256" key="11">
    <source>
        <dbReference type="ARBA" id="ARBA00023152"/>
    </source>
</evidence>
<evidence type="ECO:0000256" key="1">
    <source>
        <dbReference type="ARBA" id="ARBA00001958"/>
    </source>
</evidence>
<evidence type="ECO:0000256" key="9">
    <source>
        <dbReference type="ARBA" id="ARBA00022840"/>
    </source>
</evidence>
<proteinExistence type="inferred from homology"/>
<evidence type="ECO:0000259" key="13">
    <source>
        <dbReference type="Pfam" id="PF00224"/>
    </source>
</evidence>
<dbReference type="PANTHER" id="PTHR11817">
    <property type="entry name" value="PYRUVATE KINASE"/>
    <property type="match status" value="1"/>
</dbReference>
<dbReference type="SUPFAM" id="SSF51621">
    <property type="entry name" value="Phosphoenolpyruvate/pyruvate domain"/>
    <property type="match status" value="1"/>
</dbReference>
<dbReference type="GO" id="GO:0005524">
    <property type="term" value="F:ATP binding"/>
    <property type="evidence" value="ECO:0007669"/>
    <property type="project" value="UniProtKB-KW"/>
</dbReference>
<keyword evidence="9" id="KW-0067">ATP-binding</keyword>
<reference evidence="14" key="1">
    <citation type="submission" date="2020-03" db="EMBL/GenBank/DDBJ databases">
        <title>Studies in the Genomics of Life Span.</title>
        <authorList>
            <person name="Glass D."/>
        </authorList>
    </citation>
    <scope>NUCLEOTIDE SEQUENCE</scope>
    <source>
        <strain evidence="14">SUZIE</strain>
        <tissue evidence="14">Muscle</tissue>
    </source>
</reference>
<evidence type="ECO:0000256" key="5">
    <source>
        <dbReference type="ARBA" id="ARBA00022679"/>
    </source>
</evidence>
<keyword evidence="6" id="KW-0479">Metal-binding</keyword>
<accession>A0AA41NH30</accession>
<evidence type="ECO:0000313" key="14">
    <source>
        <dbReference type="EMBL" id="MBZ3889719.1"/>
    </source>
</evidence>
<evidence type="ECO:0000313" key="15">
    <source>
        <dbReference type="Proteomes" id="UP001166674"/>
    </source>
</evidence>
<keyword evidence="8 14" id="KW-0418">Kinase</keyword>
<dbReference type="InterPro" id="IPR015793">
    <property type="entry name" value="Pyrv_Knase_brl"/>
</dbReference>
<dbReference type="GO" id="GO:0016301">
    <property type="term" value="F:kinase activity"/>
    <property type="evidence" value="ECO:0007669"/>
    <property type="project" value="UniProtKB-KW"/>
</dbReference>
<organism evidence="14 15">
    <name type="scientific">Sciurus carolinensis</name>
    <name type="common">Eastern gray squirrel</name>
    <dbReference type="NCBI Taxonomy" id="30640"/>
    <lineage>
        <taxon>Eukaryota</taxon>
        <taxon>Metazoa</taxon>
        <taxon>Chordata</taxon>
        <taxon>Craniata</taxon>
        <taxon>Vertebrata</taxon>
        <taxon>Euteleostomi</taxon>
        <taxon>Mammalia</taxon>
        <taxon>Eutheria</taxon>
        <taxon>Euarchontoglires</taxon>
        <taxon>Glires</taxon>
        <taxon>Rodentia</taxon>
        <taxon>Sciuromorpha</taxon>
        <taxon>Sciuridae</taxon>
        <taxon>Sciurinae</taxon>
        <taxon>Sciurini</taxon>
        <taxon>Sciurus</taxon>
    </lineage>
</organism>
<dbReference type="Proteomes" id="UP001166674">
    <property type="component" value="Unassembled WGS sequence"/>
</dbReference>
<evidence type="ECO:0000256" key="2">
    <source>
        <dbReference type="ARBA" id="ARBA00004997"/>
    </source>
</evidence>
<evidence type="ECO:0000256" key="8">
    <source>
        <dbReference type="ARBA" id="ARBA00022777"/>
    </source>
</evidence>
<dbReference type="GO" id="GO:0030955">
    <property type="term" value="F:potassium ion binding"/>
    <property type="evidence" value="ECO:0007669"/>
    <property type="project" value="InterPro"/>
</dbReference>
<dbReference type="GO" id="GO:0004743">
    <property type="term" value="F:pyruvate kinase activity"/>
    <property type="evidence" value="ECO:0007669"/>
    <property type="project" value="UniProtKB-EC"/>
</dbReference>
<keyword evidence="5" id="KW-0808">Transferase</keyword>
<name>A0AA41NH30_SCICA</name>
<keyword evidence="12 14" id="KW-0670">Pyruvate</keyword>
<comment type="caution">
    <text evidence="14">The sequence shown here is derived from an EMBL/GenBank/DDBJ whole genome shotgun (WGS) entry which is preliminary data.</text>
</comment>
<gene>
    <name evidence="14" type="ORF">SUZIE_204360</name>
</gene>
<evidence type="ECO:0000256" key="7">
    <source>
        <dbReference type="ARBA" id="ARBA00022741"/>
    </source>
</evidence>
<dbReference type="InterPro" id="IPR015806">
    <property type="entry name" value="Pyrv_Knase_insert_dom_sf"/>
</dbReference>